<accession>A0A813FB48</accession>
<dbReference type="Proteomes" id="UP000654075">
    <property type="component" value="Unassembled WGS sequence"/>
</dbReference>
<organism evidence="3 4">
    <name type="scientific">Polarella glacialis</name>
    <name type="common">Dinoflagellate</name>
    <dbReference type="NCBI Taxonomy" id="89957"/>
    <lineage>
        <taxon>Eukaryota</taxon>
        <taxon>Sar</taxon>
        <taxon>Alveolata</taxon>
        <taxon>Dinophyceae</taxon>
        <taxon>Suessiales</taxon>
        <taxon>Suessiaceae</taxon>
        <taxon>Polarella</taxon>
    </lineage>
</organism>
<feature type="compositionally biased region" description="Basic and acidic residues" evidence="1">
    <location>
        <begin position="268"/>
        <end position="285"/>
    </location>
</feature>
<protein>
    <submittedName>
        <fullName evidence="3">Uncharacterized protein</fullName>
    </submittedName>
</protein>
<gene>
    <name evidence="3" type="ORF">PGLA1383_LOCUS29248</name>
</gene>
<dbReference type="EMBL" id="CAJNNV010025024">
    <property type="protein sequence ID" value="CAE8611445.1"/>
    <property type="molecule type" value="Genomic_DNA"/>
</dbReference>
<proteinExistence type="predicted"/>
<evidence type="ECO:0000256" key="1">
    <source>
        <dbReference type="SAM" id="MobiDB-lite"/>
    </source>
</evidence>
<evidence type="ECO:0000313" key="3">
    <source>
        <dbReference type="EMBL" id="CAE8611445.1"/>
    </source>
</evidence>
<feature type="transmembrane region" description="Helical" evidence="2">
    <location>
        <begin position="35"/>
        <end position="54"/>
    </location>
</feature>
<feature type="compositionally biased region" description="Basic and acidic residues" evidence="1">
    <location>
        <begin position="230"/>
        <end position="250"/>
    </location>
</feature>
<feature type="region of interest" description="Disordered" evidence="1">
    <location>
        <begin position="230"/>
        <end position="255"/>
    </location>
</feature>
<keyword evidence="2" id="KW-0812">Transmembrane</keyword>
<reference evidence="3" key="1">
    <citation type="submission" date="2021-02" db="EMBL/GenBank/DDBJ databases">
        <authorList>
            <person name="Dougan E. K."/>
            <person name="Rhodes N."/>
            <person name="Thang M."/>
            <person name="Chan C."/>
        </authorList>
    </citation>
    <scope>NUCLEOTIDE SEQUENCE</scope>
</reference>
<keyword evidence="4" id="KW-1185">Reference proteome</keyword>
<comment type="caution">
    <text evidence="3">The sequence shown here is derived from an EMBL/GenBank/DDBJ whole genome shotgun (WGS) entry which is preliminary data.</text>
</comment>
<feature type="region of interest" description="Disordered" evidence="1">
    <location>
        <begin position="268"/>
        <end position="291"/>
    </location>
</feature>
<evidence type="ECO:0000256" key="2">
    <source>
        <dbReference type="SAM" id="Phobius"/>
    </source>
</evidence>
<sequence>MASSSYDLELAELMAESSDQSEAPVARRTMTLRKAAALAVVGMVGFAALATSSGKAQLASAKMADWVGLAETDAAELATMAAEVANEETALKAAVEEAEVQVAHKMKTIQEDTKKHPAQLAKDTAEMDTMMKELEAAKTATLEEMVAAQEIAALQAEEAQKKAAAMADKKAAAAAAKKAATAAKKAEEQRKKMEEAAQKAAGVQKAVHEELEAATKEIKDPKVTAAIKNIENEKKKPKAEEKKVEAETKKAGSQAKTVDLATIKATTEETKKKAEKAEKAVKAEPKMSATQVKAAKAELEVEVAEGIHLVEEAATK</sequence>
<dbReference type="AlphaFoldDB" id="A0A813FB48"/>
<name>A0A813FB48_POLGL</name>
<keyword evidence="2" id="KW-0472">Membrane</keyword>
<dbReference type="OMA" id="SAKMADW"/>
<keyword evidence="2" id="KW-1133">Transmembrane helix</keyword>
<evidence type="ECO:0000313" key="4">
    <source>
        <dbReference type="Proteomes" id="UP000654075"/>
    </source>
</evidence>